<evidence type="ECO:0000313" key="1">
    <source>
        <dbReference type="EMBL" id="GAH80705.1"/>
    </source>
</evidence>
<accession>X1JGQ5</accession>
<dbReference type="EMBL" id="BARU01039401">
    <property type="protein sequence ID" value="GAH80705.1"/>
    <property type="molecule type" value="Genomic_DNA"/>
</dbReference>
<feature type="non-terminal residue" evidence="1">
    <location>
        <position position="88"/>
    </location>
</feature>
<name>X1JGQ5_9ZZZZ</name>
<sequence length="88" mass="10069">MSEQAELISTRKLTESEFGTPLRKFTGILDNYNLDKEAKFGARVQLNFKDVEVLESTEPYLFPIATVSIKLSNRRISSWGHFSESLNK</sequence>
<gene>
    <name evidence="1" type="ORF">S03H2_61077</name>
</gene>
<organism evidence="1">
    <name type="scientific">marine sediment metagenome</name>
    <dbReference type="NCBI Taxonomy" id="412755"/>
    <lineage>
        <taxon>unclassified sequences</taxon>
        <taxon>metagenomes</taxon>
        <taxon>ecological metagenomes</taxon>
    </lineage>
</organism>
<protein>
    <submittedName>
        <fullName evidence="1">Uncharacterized protein</fullName>
    </submittedName>
</protein>
<reference evidence="1" key="1">
    <citation type="journal article" date="2014" name="Front. Microbiol.">
        <title>High frequency of phylogenetically diverse reductive dehalogenase-homologous genes in deep subseafloor sedimentary metagenomes.</title>
        <authorList>
            <person name="Kawai M."/>
            <person name="Futagami T."/>
            <person name="Toyoda A."/>
            <person name="Takaki Y."/>
            <person name="Nishi S."/>
            <person name="Hori S."/>
            <person name="Arai W."/>
            <person name="Tsubouchi T."/>
            <person name="Morono Y."/>
            <person name="Uchiyama I."/>
            <person name="Ito T."/>
            <person name="Fujiyama A."/>
            <person name="Inagaki F."/>
            <person name="Takami H."/>
        </authorList>
    </citation>
    <scope>NUCLEOTIDE SEQUENCE</scope>
    <source>
        <strain evidence="1">Expedition CK06-06</strain>
    </source>
</reference>
<dbReference type="AlphaFoldDB" id="X1JGQ5"/>
<comment type="caution">
    <text evidence="1">The sequence shown here is derived from an EMBL/GenBank/DDBJ whole genome shotgun (WGS) entry which is preliminary data.</text>
</comment>
<proteinExistence type="predicted"/>